<organism evidence="3 4">
    <name type="scientific">Megasphaera hexanoica</name>
    <dbReference type="NCBI Taxonomy" id="1675036"/>
    <lineage>
        <taxon>Bacteria</taxon>
        <taxon>Bacillati</taxon>
        <taxon>Bacillota</taxon>
        <taxon>Negativicutes</taxon>
        <taxon>Veillonellales</taxon>
        <taxon>Veillonellaceae</taxon>
        <taxon>Megasphaera</taxon>
    </lineage>
</organism>
<keyword evidence="4" id="KW-1185">Reference proteome</keyword>
<dbReference type="PANTHER" id="PTHR46558">
    <property type="entry name" value="TRACRIPTIONAL REGULATORY PROTEIN-RELATED-RELATED"/>
    <property type="match status" value="1"/>
</dbReference>
<dbReference type="PANTHER" id="PTHR46558:SF4">
    <property type="entry name" value="DNA-BIDING PHAGE PROTEIN"/>
    <property type="match status" value="1"/>
</dbReference>
<dbReference type="SMART" id="SM00530">
    <property type="entry name" value="HTH_XRE"/>
    <property type="match status" value="1"/>
</dbReference>
<comment type="caution">
    <text evidence="3">The sequence shown here is derived from an EMBL/GenBank/DDBJ whole genome shotgun (WGS) entry which is preliminary data.</text>
</comment>
<dbReference type="InterPro" id="IPR010982">
    <property type="entry name" value="Lambda_DNA-bd_dom_sf"/>
</dbReference>
<dbReference type="InterPro" id="IPR001387">
    <property type="entry name" value="Cro/C1-type_HTH"/>
</dbReference>
<gene>
    <name evidence="3" type="ORF">ACGTZG_00215</name>
</gene>
<evidence type="ECO:0000259" key="2">
    <source>
        <dbReference type="PROSITE" id="PS50943"/>
    </source>
</evidence>
<dbReference type="Pfam" id="PF01381">
    <property type="entry name" value="HTH_3"/>
    <property type="match status" value="1"/>
</dbReference>
<dbReference type="CDD" id="cd00093">
    <property type="entry name" value="HTH_XRE"/>
    <property type="match status" value="1"/>
</dbReference>
<proteinExistence type="predicted"/>
<feature type="domain" description="HTH cro/C1-type" evidence="2">
    <location>
        <begin position="8"/>
        <end position="62"/>
    </location>
</feature>
<sequence>MKRLKISLKAARTNAQLSQAQVAKALHKSKTTINNWETGKTYIDYGNLLALCSLYSITIDDIILPF</sequence>
<reference evidence="3 4" key="1">
    <citation type="submission" date="2024-10" db="EMBL/GenBank/DDBJ databases">
        <authorList>
            <person name="Sang B.-I."/>
            <person name="Prabhaharan D."/>
        </authorList>
    </citation>
    <scope>NUCLEOTIDE SEQUENCE [LARGE SCALE GENOMIC DNA]</scope>
    <source>
        <strain evidence="3 4">MH</strain>
    </source>
</reference>
<dbReference type="EMBL" id="JBIEKR010000001">
    <property type="protein sequence ID" value="MFG6271609.1"/>
    <property type="molecule type" value="Genomic_DNA"/>
</dbReference>
<dbReference type="SUPFAM" id="SSF47413">
    <property type="entry name" value="lambda repressor-like DNA-binding domains"/>
    <property type="match status" value="1"/>
</dbReference>
<protein>
    <submittedName>
        <fullName evidence="3">Helix-turn-helix transcriptional regulator</fullName>
    </submittedName>
</protein>
<keyword evidence="1" id="KW-0238">DNA-binding</keyword>
<dbReference type="PROSITE" id="PS50943">
    <property type="entry name" value="HTH_CROC1"/>
    <property type="match status" value="1"/>
</dbReference>
<evidence type="ECO:0000256" key="1">
    <source>
        <dbReference type="ARBA" id="ARBA00023125"/>
    </source>
</evidence>
<accession>A0ABW7DKD1</accession>
<name>A0ABW7DKD1_9FIRM</name>
<dbReference type="RefSeq" id="WP_113855882.1">
    <property type="nucleotide sequence ID" value="NZ_CP011940.1"/>
</dbReference>
<evidence type="ECO:0000313" key="4">
    <source>
        <dbReference type="Proteomes" id="UP001605989"/>
    </source>
</evidence>
<evidence type="ECO:0000313" key="3">
    <source>
        <dbReference type="EMBL" id="MFG6271609.1"/>
    </source>
</evidence>
<dbReference type="Proteomes" id="UP001605989">
    <property type="component" value="Unassembled WGS sequence"/>
</dbReference>
<dbReference type="Gene3D" id="1.10.260.40">
    <property type="entry name" value="lambda repressor-like DNA-binding domains"/>
    <property type="match status" value="1"/>
</dbReference>